<reference evidence="7" key="1">
    <citation type="submission" date="2018-06" db="EMBL/GenBank/DDBJ databases">
        <authorList>
            <person name="Zhirakovskaya E."/>
        </authorList>
    </citation>
    <scope>NUCLEOTIDE SEQUENCE</scope>
</reference>
<feature type="transmembrane region" description="Helical" evidence="6">
    <location>
        <begin position="370"/>
        <end position="387"/>
    </location>
</feature>
<protein>
    <submittedName>
        <fullName evidence="7">Sodium-dependent anion transporter family</fullName>
    </submittedName>
</protein>
<dbReference type="InterPro" id="IPR031312">
    <property type="entry name" value="Na/sul_symport_CS"/>
</dbReference>
<evidence type="ECO:0000256" key="4">
    <source>
        <dbReference type="ARBA" id="ARBA00022989"/>
    </source>
</evidence>
<feature type="transmembrane region" description="Helical" evidence="6">
    <location>
        <begin position="103"/>
        <end position="122"/>
    </location>
</feature>
<feature type="transmembrane region" description="Helical" evidence="6">
    <location>
        <begin position="493"/>
        <end position="516"/>
    </location>
</feature>
<dbReference type="PANTHER" id="PTHR10283">
    <property type="entry name" value="SOLUTE CARRIER FAMILY 13 MEMBER"/>
    <property type="match status" value="1"/>
</dbReference>
<dbReference type="InterPro" id="IPR001898">
    <property type="entry name" value="SLC13A/DASS"/>
</dbReference>
<feature type="transmembrane region" description="Helical" evidence="6">
    <location>
        <begin position="299"/>
        <end position="319"/>
    </location>
</feature>
<evidence type="ECO:0000256" key="5">
    <source>
        <dbReference type="ARBA" id="ARBA00023136"/>
    </source>
</evidence>
<organism evidence="7">
    <name type="scientific">hydrothermal vent metagenome</name>
    <dbReference type="NCBI Taxonomy" id="652676"/>
    <lineage>
        <taxon>unclassified sequences</taxon>
        <taxon>metagenomes</taxon>
        <taxon>ecological metagenomes</taxon>
    </lineage>
</organism>
<evidence type="ECO:0000256" key="2">
    <source>
        <dbReference type="ARBA" id="ARBA00022448"/>
    </source>
</evidence>
<feature type="transmembrane region" description="Helical" evidence="6">
    <location>
        <begin position="407"/>
        <end position="423"/>
    </location>
</feature>
<comment type="subcellular location">
    <subcellularLocation>
        <location evidence="1">Membrane</location>
        <topology evidence="1">Multi-pass membrane protein</topology>
    </subcellularLocation>
</comment>
<keyword evidence="4 6" id="KW-1133">Transmembrane helix</keyword>
<feature type="transmembrane region" description="Helical" evidence="6">
    <location>
        <begin position="202"/>
        <end position="221"/>
    </location>
</feature>
<keyword evidence="5 6" id="KW-0472">Membrane</keyword>
<feature type="transmembrane region" description="Helical" evidence="6">
    <location>
        <begin position="55"/>
        <end position="83"/>
    </location>
</feature>
<proteinExistence type="predicted"/>
<evidence type="ECO:0000256" key="6">
    <source>
        <dbReference type="SAM" id="Phobius"/>
    </source>
</evidence>
<name>A0A3B0VR58_9ZZZZ</name>
<dbReference type="PANTHER" id="PTHR10283:SF82">
    <property type="entry name" value="SOLUTE CARRIER FAMILY 13 MEMBER 2"/>
    <property type="match status" value="1"/>
</dbReference>
<evidence type="ECO:0000256" key="1">
    <source>
        <dbReference type="ARBA" id="ARBA00004141"/>
    </source>
</evidence>
<feature type="transmembrane region" description="Helical" evidence="6">
    <location>
        <begin position="27"/>
        <end position="43"/>
    </location>
</feature>
<dbReference type="GO" id="GO:0015141">
    <property type="term" value="F:succinate transmembrane transporter activity"/>
    <property type="evidence" value="ECO:0007669"/>
    <property type="project" value="UniProtKB-ARBA"/>
</dbReference>
<dbReference type="GO" id="GO:0005886">
    <property type="term" value="C:plasma membrane"/>
    <property type="evidence" value="ECO:0007669"/>
    <property type="project" value="TreeGrafter"/>
</dbReference>
<dbReference type="NCBIfam" id="TIGR00785">
    <property type="entry name" value="dass"/>
    <property type="match status" value="1"/>
</dbReference>
<keyword evidence="3 6" id="KW-0812">Transmembrane</keyword>
<evidence type="ECO:0000313" key="7">
    <source>
        <dbReference type="EMBL" id="VAW34726.1"/>
    </source>
</evidence>
<feature type="transmembrane region" description="Helical" evidence="6">
    <location>
        <begin position="241"/>
        <end position="263"/>
    </location>
</feature>
<keyword evidence="2" id="KW-0813">Transport</keyword>
<feature type="transmembrane region" description="Helical" evidence="6">
    <location>
        <begin position="325"/>
        <end position="349"/>
    </location>
</feature>
<dbReference type="Pfam" id="PF00939">
    <property type="entry name" value="Na_sulph_symp"/>
    <property type="match status" value="1"/>
</dbReference>
<feature type="transmembrane region" description="Helical" evidence="6">
    <location>
        <begin position="430"/>
        <end position="448"/>
    </location>
</feature>
<evidence type="ECO:0000256" key="3">
    <source>
        <dbReference type="ARBA" id="ARBA00022692"/>
    </source>
</evidence>
<dbReference type="AlphaFoldDB" id="A0A3B0VR58"/>
<sequence length="517" mass="53975">MEPSRQGRGAPEVITQGEEAFEKWRKTSGLVIGPVVFLVIYFIDMPGLTPQGHSLFAVTGLVLVFWLTEAIPIPATALLGALLNVLLGVASAKVVLAPFANPLVFLFIGSFILAEAVTMHGLDRRFSFAVLSVKFFSESPLRLLAAFGLISAVASMWISNTAATAMMLPIGVGLLSAVRKAGSAADNSGGSALNFDKYSTAMMLMIAYGASVGGIATPIGTPPNLIGIGMIGELAGVKISFLKWMSFALPITAVMFIFLFLLLGPFGIGRSSSFSGVAGYVREKRLLLGPWGRGEINTALCFGVAVILWLLPSIVGLVAGKGHGVALLLAARLNAGIVALLAAILLFILPVSFKERRFTMSWERAVSIDWGTILLFGGGLSLGALMFSTGLAEAFGTALTGLTGADSLWGITALAIIFGIVLSETTSNTASANMVIPVVIAVAQGMGVSPIPPALGACLGASFGFMLPVSTPPNAIVYGSGMVPILSMVRKGIIFDICGFFIILFSLMVLCPLFGWS</sequence>
<dbReference type="EMBL" id="UOEZ01000007">
    <property type="protein sequence ID" value="VAW34726.1"/>
    <property type="molecule type" value="Genomic_DNA"/>
</dbReference>
<gene>
    <name evidence="7" type="ORF">MNBD_DELTA02-416</name>
</gene>
<dbReference type="PROSITE" id="PS01271">
    <property type="entry name" value="NA_SULFATE"/>
    <property type="match status" value="1"/>
</dbReference>
<accession>A0A3B0VR58</accession>
<feature type="transmembrane region" description="Helical" evidence="6">
    <location>
        <begin position="165"/>
        <end position="182"/>
    </location>
</feature>